<comment type="caution">
    <text evidence="10">The sequence shown here is derived from an EMBL/GenBank/DDBJ whole genome shotgun (WGS) entry which is preliminary data.</text>
</comment>
<accession>A0ABS4YXD4</accession>
<evidence type="ECO:0000256" key="7">
    <source>
        <dbReference type="ARBA" id="ARBA00023209"/>
    </source>
</evidence>
<keyword evidence="3" id="KW-0808">Transferase</keyword>
<evidence type="ECO:0000256" key="5">
    <source>
        <dbReference type="ARBA" id="ARBA00022777"/>
    </source>
</evidence>
<dbReference type="PANTHER" id="PTHR12358:SF106">
    <property type="entry name" value="LIPID KINASE YEGS"/>
    <property type="match status" value="1"/>
</dbReference>
<dbReference type="InterPro" id="IPR001206">
    <property type="entry name" value="Diacylglycerol_kinase_cat_dom"/>
</dbReference>
<dbReference type="InterPro" id="IPR050187">
    <property type="entry name" value="Lipid_Phosphate_FormReg"/>
</dbReference>
<keyword evidence="5 10" id="KW-0418">Kinase</keyword>
<dbReference type="Pfam" id="PF19279">
    <property type="entry name" value="YegS_C"/>
    <property type="match status" value="1"/>
</dbReference>
<evidence type="ECO:0000256" key="8">
    <source>
        <dbReference type="ARBA" id="ARBA00023264"/>
    </source>
</evidence>
<keyword evidence="4" id="KW-0547">Nucleotide-binding</keyword>
<sequence length="311" mass="31738">MSGADTSGSGSVALPYGGQVLLLVNPTSGRGRSMKVLPKTVQAFAEAGFTPAVVITDNLADATAQARAAAAGSLVAVLGGDGFLGAVAAGAMESGAVLLPLAGGRGNDTVRRMGLGLDPARTVASLPQLSVAALDLGLVNGRPYFGVANVGFDGLANEYGNSARLNLGPFVYLYGGVRAFFEWKDVVFTVEVDGEASIFTGWFTAVGNVGQYGGGLRINPLAKADDGQLDVVSLGSASIVRVISVFLRAFRGAHLRQPGVSFARGRTVRVSASKPLNIYADGERVGPLPALLEVAPAAVAVLLPKGSKVLR</sequence>
<evidence type="ECO:0000256" key="2">
    <source>
        <dbReference type="ARBA" id="ARBA00005983"/>
    </source>
</evidence>
<comment type="similarity">
    <text evidence="2">Belongs to the diacylglycerol/lipid kinase family.</text>
</comment>
<evidence type="ECO:0000256" key="6">
    <source>
        <dbReference type="ARBA" id="ARBA00022840"/>
    </source>
</evidence>
<dbReference type="InterPro" id="IPR017438">
    <property type="entry name" value="ATP-NAD_kinase_N"/>
</dbReference>
<dbReference type="SUPFAM" id="SSF111331">
    <property type="entry name" value="NAD kinase/diacylglycerol kinase-like"/>
    <property type="match status" value="1"/>
</dbReference>
<dbReference type="GO" id="GO:0016301">
    <property type="term" value="F:kinase activity"/>
    <property type="evidence" value="ECO:0007669"/>
    <property type="project" value="UniProtKB-KW"/>
</dbReference>
<dbReference type="EMBL" id="JAGIOI010000001">
    <property type="protein sequence ID" value="MBP2413112.1"/>
    <property type="molecule type" value="Genomic_DNA"/>
</dbReference>
<evidence type="ECO:0000256" key="3">
    <source>
        <dbReference type="ARBA" id="ARBA00022679"/>
    </source>
</evidence>
<dbReference type="Proteomes" id="UP000711614">
    <property type="component" value="Unassembled WGS sequence"/>
</dbReference>
<protein>
    <submittedName>
        <fullName evidence="10">Diacylglycerol kinase family enzyme</fullName>
    </submittedName>
</protein>
<keyword evidence="11" id="KW-1185">Reference proteome</keyword>
<dbReference type="PROSITE" id="PS50146">
    <property type="entry name" value="DAGK"/>
    <property type="match status" value="1"/>
</dbReference>
<evidence type="ECO:0000313" key="11">
    <source>
        <dbReference type="Proteomes" id="UP000711614"/>
    </source>
</evidence>
<reference evidence="10 11" key="1">
    <citation type="submission" date="2021-03" db="EMBL/GenBank/DDBJ databases">
        <title>Sequencing the genomes of 1000 actinobacteria strains.</title>
        <authorList>
            <person name="Klenk H.-P."/>
        </authorList>
    </citation>
    <scope>NUCLEOTIDE SEQUENCE [LARGE SCALE GENOMIC DNA]</scope>
    <source>
        <strain evidence="10 11">DSM 16005</strain>
    </source>
</reference>
<gene>
    <name evidence="10" type="ORF">JOF48_001911</name>
</gene>
<organism evidence="10 11">
    <name type="scientific">Arthrobacter stackebrandtii</name>
    <dbReference type="NCBI Taxonomy" id="272161"/>
    <lineage>
        <taxon>Bacteria</taxon>
        <taxon>Bacillati</taxon>
        <taxon>Actinomycetota</taxon>
        <taxon>Actinomycetes</taxon>
        <taxon>Micrococcales</taxon>
        <taxon>Micrococcaceae</taxon>
        <taxon>Arthrobacter</taxon>
    </lineage>
</organism>
<dbReference type="RefSeq" id="WP_209680120.1">
    <property type="nucleotide sequence ID" value="NZ_JAGIOI010000001.1"/>
</dbReference>
<comment type="cofactor">
    <cofactor evidence="1">
        <name>Mg(2+)</name>
        <dbReference type="ChEBI" id="CHEBI:18420"/>
    </cofactor>
</comment>
<dbReference type="Gene3D" id="2.60.200.40">
    <property type="match status" value="1"/>
</dbReference>
<dbReference type="InterPro" id="IPR016064">
    <property type="entry name" value="NAD/diacylglycerol_kinase_sf"/>
</dbReference>
<evidence type="ECO:0000259" key="9">
    <source>
        <dbReference type="PROSITE" id="PS50146"/>
    </source>
</evidence>
<proteinExistence type="inferred from homology"/>
<keyword evidence="7" id="KW-0443">Lipid metabolism</keyword>
<dbReference type="PANTHER" id="PTHR12358">
    <property type="entry name" value="SPHINGOSINE KINASE"/>
    <property type="match status" value="1"/>
</dbReference>
<evidence type="ECO:0000256" key="1">
    <source>
        <dbReference type="ARBA" id="ARBA00001946"/>
    </source>
</evidence>
<evidence type="ECO:0000256" key="4">
    <source>
        <dbReference type="ARBA" id="ARBA00022741"/>
    </source>
</evidence>
<keyword evidence="7" id="KW-0594">Phospholipid biosynthesis</keyword>
<dbReference type="Pfam" id="PF00781">
    <property type="entry name" value="DAGK_cat"/>
    <property type="match status" value="1"/>
</dbReference>
<name>A0ABS4YXD4_9MICC</name>
<dbReference type="Gene3D" id="3.40.50.10330">
    <property type="entry name" value="Probable inorganic polyphosphate/atp-NAD kinase, domain 1"/>
    <property type="match status" value="1"/>
</dbReference>
<keyword evidence="8" id="KW-1208">Phospholipid metabolism</keyword>
<dbReference type="InterPro" id="IPR045540">
    <property type="entry name" value="YegS/DAGK_C"/>
</dbReference>
<feature type="domain" description="DAGKc" evidence="9">
    <location>
        <begin position="15"/>
        <end position="143"/>
    </location>
</feature>
<keyword evidence="6" id="KW-0067">ATP-binding</keyword>
<keyword evidence="7" id="KW-0444">Lipid biosynthesis</keyword>
<evidence type="ECO:0000313" key="10">
    <source>
        <dbReference type="EMBL" id="MBP2413112.1"/>
    </source>
</evidence>